<protein>
    <submittedName>
        <fullName evidence="1">Uncharacterized protein</fullName>
    </submittedName>
</protein>
<dbReference type="Proteomes" id="UP000634136">
    <property type="component" value="Unassembled WGS sequence"/>
</dbReference>
<dbReference type="AlphaFoldDB" id="A0A834WKB3"/>
<accession>A0A834WKB3</accession>
<evidence type="ECO:0000313" key="2">
    <source>
        <dbReference type="Proteomes" id="UP000634136"/>
    </source>
</evidence>
<organism evidence="1 2">
    <name type="scientific">Senna tora</name>
    <dbReference type="NCBI Taxonomy" id="362788"/>
    <lineage>
        <taxon>Eukaryota</taxon>
        <taxon>Viridiplantae</taxon>
        <taxon>Streptophyta</taxon>
        <taxon>Embryophyta</taxon>
        <taxon>Tracheophyta</taxon>
        <taxon>Spermatophyta</taxon>
        <taxon>Magnoliopsida</taxon>
        <taxon>eudicotyledons</taxon>
        <taxon>Gunneridae</taxon>
        <taxon>Pentapetalae</taxon>
        <taxon>rosids</taxon>
        <taxon>fabids</taxon>
        <taxon>Fabales</taxon>
        <taxon>Fabaceae</taxon>
        <taxon>Caesalpinioideae</taxon>
        <taxon>Cassia clade</taxon>
        <taxon>Senna</taxon>
    </lineage>
</organism>
<reference evidence="1" key="1">
    <citation type="submission" date="2020-09" db="EMBL/GenBank/DDBJ databases">
        <title>Genome-Enabled Discovery of Anthraquinone Biosynthesis in Senna tora.</title>
        <authorList>
            <person name="Kang S.-H."/>
            <person name="Pandey R.P."/>
            <person name="Lee C.-M."/>
            <person name="Sim J.-S."/>
            <person name="Jeong J.-T."/>
            <person name="Choi B.-S."/>
            <person name="Jung M."/>
            <person name="Ginzburg D."/>
            <person name="Zhao K."/>
            <person name="Won S.Y."/>
            <person name="Oh T.-J."/>
            <person name="Yu Y."/>
            <person name="Kim N.-H."/>
            <person name="Lee O.R."/>
            <person name="Lee T.-H."/>
            <person name="Bashyal P."/>
            <person name="Kim T.-S."/>
            <person name="Lee W.-H."/>
            <person name="Kawkins C."/>
            <person name="Kim C.-K."/>
            <person name="Kim J.S."/>
            <person name="Ahn B.O."/>
            <person name="Rhee S.Y."/>
            <person name="Sohng J.K."/>
        </authorList>
    </citation>
    <scope>NUCLEOTIDE SEQUENCE</scope>
    <source>
        <tissue evidence="1">Leaf</tissue>
    </source>
</reference>
<evidence type="ECO:0000313" key="1">
    <source>
        <dbReference type="EMBL" id="KAF7824118.1"/>
    </source>
</evidence>
<gene>
    <name evidence="1" type="ORF">G2W53_022262</name>
</gene>
<keyword evidence="2" id="KW-1185">Reference proteome</keyword>
<dbReference type="EMBL" id="JAAIUW010000007">
    <property type="protein sequence ID" value="KAF7824118.1"/>
    <property type="molecule type" value="Genomic_DNA"/>
</dbReference>
<comment type="caution">
    <text evidence="1">The sequence shown here is derived from an EMBL/GenBank/DDBJ whole genome shotgun (WGS) entry which is preliminary data.</text>
</comment>
<proteinExistence type="predicted"/>
<sequence>MTRRDTFEALYVKRWNKRQKLYKLI</sequence>
<name>A0A834WKB3_9FABA</name>